<sequence length="324" mass="36335">MMKRSFAFLFMIFILTACSQGSVEVPETDHPYTIISHAKEPVLSFVDLETGDVLREETVDHSLSYMAQLNDQQILGTNQIEEDVFLFDLENKTIRPFVTIGQGLTKIEVDRQTKRVFISDTKQNVVHVVDGKTGTMIKTLEVGDYPSDLLIDNKKQRLFVLSREAKEVAIIDLVNLAIVNQFPIKDNSSGLYYDGRHLWIGGHGAIGELNSYVQAYDPDTGFVMKEIEAGLMPIGIESDSSQLHLFFLSHGDHTLKKYNVEEQRIVGSVEVGQNPNYIAVFEDNVWVTNLDSDSLSIVDAVTMSIVREIPISKGPYAIIGQFNE</sequence>
<reference evidence="3" key="4">
    <citation type="submission" date="2003-10" db="EMBL/GenBank/DDBJ databases">
        <title>The complete genome sequence of the alkaliphilic Bacillus clausii KSM-K16.</title>
        <authorList>
            <person name="Takaki Y."/>
            <person name="Kageyama Y."/>
            <person name="Shimamura S."/>
            <person name="Suzuki H."/>
            <person name="Nishi S."/>
            <person name="Hatada Y."/>
            <person name="Kawai S."/>
            <person name="Ito S."/>
            <person name="Horikoshi K."/>
        </authorList>
    </citation>
    <scope>NUCLEOTIDE SEQUENCE [LARGE SCALE GENOMIC DNA]</scope>
    <source>
        <strain evidence="3">KSM-K16</strain>
    </source>
</reference>
<dbReference type="PROSITE" id="PS51257">
    <property type="entry name" value="PROKAR_LIPOPROTEIN"/>
    <property type="match status" value="1"/>
</dbReference>
<dbReference type="SUPFAM" id="SSF51004">
    <property type="entry name" value="C-terminal (heme d1) domain of cytochrome cd1-nitrite reductase"/>
    <property type="match status" value="1"/>
</dbReference>
<name>Q5WLI3_SHOC1</name>
<keyword evidence="3" id="KW-1185">Reference proteome</keyword>
<dbReference type="OrthoDB" id="120019at2"/>
<dbReference type="AlphaFoldDB" id="Q5WLI3"/>
<reference evidence="2 3" key="5">
    <citation type="journal article" date="2007" name="Extremophiles">
        <title>Intragenomic diversity of the V1 regions of 16S rRNA genes in high-alkaline protease-producing Bacillus clausii spp.</title>
        <authorList>
            <person name="Kageyama Y."/>
            <person name="Takaki Y."/>
            <person name="Shimamura S."/>
            <person name="Nishi S."/>
            <person name="Nogi Y."/>
            <person name="Uchimura K."/>
            <person name="Kobayashi T."/>
            <person name="Hitomi J."/>
            <person name="Ozaki K."/>
            <person name="Kawai S."/>
            <person name="Ito S."/>
            <person name="Horikoshi K."/>
        </authorList>
    </citation>
    <scope>NUCLEOTIDE SEQUENCE [LARGE SCALE GENOMIC DNA]</scope>
    <source>
        <strain evidence="2 3">KSM-K16</strain>
    </source>
</reference>
<protein>
    <recommendedName>
        <fullName evidence="4">YncE family protein</fullName>
    </recommendedName>
</protein>
<feature type="signal peptide" evidence="1">
    <location>
        <begin position="1"/>
        <end position="19"/>
    </location>
</feature>
<evidence type="ECO:0000256" key="1">
    <source>
        <dbReference type="SAM" id="SignalP"/>
    </source>
</evidence>
<dbReference type="Proteomes" id="UP000001168">
    <property type="component" value="Chromosome"/>
</dbReference>
<evidence type="ECO:0000313" key="2">
    <source>
        <dbReference type="EMBL" id="BAD62772.1"/>
    </source>
</evidence>
<dbReference type="eggNOG" id="COG3391">
    <property type="taxonomic scope" value="Bacteria"/>
</dbReference>
<evidence type="ECO:0000313" key="3">
    <source>
        <dbReference type="Proteomes" id="UP000001168"/>
    </source>
</evidence>
<dbReference type="HOGENOM" id="CLU_071234_0_0_9"/>
<reference evidence="2 3" key="3">
    <citation type="journal article" date="1997" name="Protein Eng.">
        <title>High-resolution crystal structure of M-protease: phylogeny aided analysis of the high-alkaline adaptation mechanism.</title>
        <authorList>
            <person name="Shirai T."/>
            <person name="Suzuki A."/>
            <person name="Yamane T."/>
            <person name="Ashida T."/>
            <person name="Kobayashi T."/>
            <person name="Ito S."/>
        </authorList>
    </citation>
    <scope>NUCLEOTIDE SEQUENCE [LARGE SCALE GENOMIC DNA]</scope>
    <source>
        <strain evidence="2 3">KSM-K16</strain>
    </source>
</reference>
<dbReference type="EMBL" id="AP006627">
    <property type="protein sequence ID" value="BAD62772.1"/>
    <property type="molecule type" value="Genomic_DNA"/>
</dbReference>
<dbReference type="PANTHER" id="PTHR47197">
    <property type="entry name" value="PROTEIN NIRF"/>
    <property type="match status" value="1"/>
</dbReference>
<accession>Q5WLI3</accession>
<dbReference type="Gene3D" id="2.130.10.10">
    <property type="entry name" value="YVTN repeat-like/Quinoprotein amine dehydrogenase"/>
    <property type="match status" value="2"/>
</dbReference>
<dbReference type="STRING" id="66692.ABC0229"/>
<dbReference type="KEGG" id="bcl:ABC0229"/>
<reference evidence="2 3" key="2">
    <citation type="journal article" date="1995" name="Appl. Microbiol. Biotechnol.">
        <title>Purification and properties of an alkaline protease from alkalophilic Bacillus sp. KSM-K16.</title>
        <authorList>
            <person name="Kobayashi T."/>
            <person name="Hakamada Y."/>
            <person name="Adachi S."/>
            <person name="Hitomi J."/>
            <person name="Yoshimatsu T."/>
            <person name="Koike K."/>
            <person name="Kawai S."/>
            <person name="Ito S."/>
        </authorList>
    </citation>
    <scope>NUCLEOTIDE SEQUENCE [LARGE SCALE GENOMIC DNA]</scope>
    <source>
        <strain evidence="2 3">KSM-K16</strain>
    </source>
</reference>
<proteinExistence type="predicted"/>
<reference evidence="2 3" key="1">
    <citation type="journal article" date="1994" name="J. Ferment. Bioeng.">
        <title>Molecular cloning and nucleotide sequence of the gene for an alkaline protease from the alkalophilic Bacillus sp. KSM-K16.</title>
        <authorList>
            <person name="Hakamada Y."/>
            <person name="Kobayashi T."/>
            <person name="Hitomi J."/>
            <person name="Kawai S."/>
            <person name="Ito S."/>
        </authorList>
    </citation>
    <scope>NUCLEOTIDE SEQUENCE [LARGE SCALE GENOMIC DNA]</scope>
    <source>
        <strain evidence="2 3">KSM-K16</strain>
    </source>
</reference>
<gene>
    <name evidence="2" type="ordered locus">ABC0229</name>
</gene>
<keyword evidence="1" id="KW-0732">Signal</keyword>
<dbReference type="PANTHER" id="PTHR47197:SF3">
    <property type="entry name" value="DIHYDRO-HEME D1 DEHYDROGENASE"/>
    <property type="match status" value="1"/>
</dbReference>
<evidence type="ECO:0008006" key="4">
    <source>
        <dbReference type="Google" id="ProtNLM"/>
    </source>
</evidence>
<dbReference type="RefSeq" id="WP_011245092.1">
    <property type="nucleotide sequence ID" value="NC_006582.1"/>
</dbReference>
<dbReference type="InterPro" id="IPR015943">
    <property type="entry name" value="WD40/YVTN_repeat-like_dom_sf"/>
</dbReference>
<dbReference type="InterPro" id="IPR051200">
    <property type="entry name" value="Host-pathogen_enzymatic-act"/>
</dbReference>
<dbReference type="InterPro" id="IPR011048">
    <property type="entry name" value="Haem_d1_sf"/>
</dbReference>
<organism evidence="2 3">
    <name type="scientific">Shouchella clausii (strain KSM-K16)</name>
    <name type="common">Alkalihalobacillus clausii</name>
    <dbReference type="NCBI Taxonomy" id="66692"/>
    <lineage>
        <taxon>Bacteria</taxon>
        <taxon>Bacillati</taxon>
        <taxon>Bacillota</taxon>
        <taxon>Bacilli</taxon>
        <taxon>Bacillales</taxon>
        <taxon>Bacillaceae</taxon>
        <taxon>Shouchella</taxon>
    </lineage>
</organism>
<feature type="chain" id="PRO_5038479531" description="YncE family protein" evidence="1">
    <location>
        <begin position="20"/>
        <end position="324"/>
    </location>
</feature>